<evidence type="ECO:0000313" key="18">
    <source>
        <dbReference type="EMBL" id="AIV03542.1"/>
    </source>
</evidence>
<dbReference type="GO" id="GO:0006730">
    <property type="term" value="P:one-carbon metabolic process"/>
    <property type="evidence" value="ECO:0007669"/>
    <property type="project" value="UniProtKB-KW"/>
</dbReference>
<dbReference type="SUPFAM" id="SSF55973">
    <property type="entry name" value="S-adenosylmethionine synthetase"/>
    <property type="match status" value="3"/>
</dbReference>
<dbReference type="PANTHER" id="PTHR11964">
    <property type="entry name" value="S-ADENOSYLMETHIONINE SYNTHETASE"/>
    <property type="match status" value="1"/>
</dbReference>
<proteinExistence type="inferred from homology"/>
<dbReference type="InterPro" id="IPR022629">
    <property type="entry name" value="S-AdoMet_synt_central"/>
</dbReference>
<gene>
    <name evidence="18" type="primary">metK</name>
    <name evidence="18" type="ORF">MGM1_1550</name>
</gene>
<dbReference type="STRING" id="1318617.MGM1_1550"/>
<organism evidence="18 19">
    <name type="scientific">Candidatus Malacoplasma girerdii</name>
    <dbReference type="NCBI Taxonomy" id="1318617"/>
    <lineage>
        <taxon>Bacteria</taxon>
        <taxon>Bacillati</taxon>
        <taxon>Mycoplasmatota</taxon>
        <taxon>Mycoplasmoidales</taxon>
        <taxon>Mycoplasmoidaceae</taxon>
        <taxon>Malacoplasma</taxon>
    </lineage>
</organism>
<feature type="domain" description="S-adenosylmethionine synthetase N-terminal" evidence="15">
    <location>
        <begin position="8"/>
        <end position="96"/>
    </location>
</feature>
<evidence type="ECO:0000256" key="1">
    <source>
        <dbReference type="ARBA" id="ARBA00001946"/>
    </source>
</evidence>
<feature type="domain" description="S-adenosylmethionine synthetase C-terminal" evidence="17">
    <location>
        <begin position="228"/>
        <end position="366"/>
    </location>
</feature>
<dbReference type="GO" id="GO:0006556">
    <property type="term" value="P:S-adenosylmethionine biosynthetic process"/>
    <property type="evidence" value="ECO:0007669"/>
    <property type="project" value="UniProtKB-UniRule"/>
</dbReference>
<evidence type="ECO:0000256" key="4">
    <source>
        <dbReference type="ARBA" id="ARBA00009685"/>
    </source>
</evidence>
<keyword evidence="9" id="KW-0547">Nucleotide-binding</keyword>
<dbReference type="CDD" id="cd18079">
    <property type="entry name" value="S-AdoMet_synt"/>
    <property type="match status" value="1"/>
</dbReference>
<keyword evidence="10" id="KW-0067">ATP-binding</keyword>
<evidence type="ECO:0000313" key="19">
    <source>
        <dbReference type="Proteomes" id="UP000030066"/>
    </source>
</evidence>
<evidence type="ECO:0000256" key="7">
    <source>
        <dbReference type="ARBA" id="ARBA00022679"/>
    </source>
</evidence>
<comment type="cofactor">
    <cofactor evidence="2">
        <name>K(+)</name>
        <dbReference type="ChEBI" id="CHEBI:29103"/>
    </cofactor>
</comment>
<dbReference type="InterPro" id="IPR022630">
    <property type="entry name" value="S-AdoMet_synt_C"/>
</dbReference>
<dbReference type="PROSITE" id="PS00377">
    <property type="entry name" value="ADOMET_SYNTHASE_2"/>
    <property type="match status" value="1"/>
</dbReference>
<keyword evidence="19" id="KW-1185">Reference proteome</keyword>
<feature type="domain" description="S-adenosylmethionine synthetase central" evidence="16">
    <location>
        <begin position="109"/>
        <end position="226"/>
    </location>
</feature>
<evidence type="ECO:0000256" key="11">
    <source>
        <dbReference type="ARBA" id="ARBA00022842"/>
    </source>
</evidence>
<protein>
    <recommendedName>
        <fullName evidence="5 13">Methionine adenosyltransferase</fullName>
        <ecNumber evidence="5 13">2.5.1.6</ecNumber>
    </recommendedName>
</protein>
<evidence type="ECO:0000256" key="5">
    <source>
        <dbReference type="ARBA" id="ARBA00012828"/>
    </source>
</evidence>
<evidence type="ECO:0000256" key="12">
    <source>
        <dbReference type="ARBA" id="ARBA00022958"/>
    </source>
</evidence>
<dbReference type="EMBL" id="CP007711">
    <property type="protein sequence ID" value="AIV03542.1"/>
    <property type="molecule type" value="Genomic_DNA"/>
</dbReference>
<keyword evidence="6" id="KW-0554">One-carbon metabolism</keyword>
<reference evidence="18 19" key="1">
    <citation type="journal article" date="2014" name="PLoS ONE">
        <title>An emerging Mycoplasma associated with trichomoniasis, vaginal infection and disease.</title>
        <authorList>
            <consortium name="Vaginal Microbiome Consortium"/>
            <person name="Fettweis J.M."/>
            <person name="Serrano M.G."/>
            <person name="Huang B."/>
            <person name="Brooks J.P."/>
            <person name="Glascock A.L."/>
            <person name="Sheth N.U."/>
            <person name="Strauss J.F.III."/>
            <person name="Jefferson K.K."/>
            <person name="Buck G.A."/>
        </authorList>
    </citation>
    <scope>NUCLEOTIDE SEQUENCE [LARGE SCALE GENOMIC DNA]</scope>
    <source>
        <strain evidence="18 19">VCU_M1</strain>
    </source>
</reference>
<dbReference type="Pfam" id="PF02773">
    <property type="entry name" value="S-AdoMet_synt_C"/>
    <property type="match status" value="1"/>
</dbReference>
<dbReference type="Pfam" id="PF02772">
    <property type="entry name" value="S-AdoMet_synt_M"/>
    <property type="match status" value="1"/>
</dbReference>
<dbReference type="InterPro" id="IPR022628">
    <property type="entry name" value="S-AdoMet_synt_N"/>
</dbReference>
<comment type="similarity">
    <text evidence="4 14">Belongs to the AdoMet synthase family.</text>
</comment>
<dbReference type="InterPro" id="IPR022636">
    <property type="entry name" value="S-AdoMet_synthetase_sfam"/>
</dbReference>
<dbReference type="eggNOG" id="COG0192">
    <property type="taxonomic scope" value="Bacteria"/>
</dbReference>
<evidence type="ECO:0000256" key="8">
    <source>
        <dbReference type="ARBA" id="ARBA00022723"/>
    </source>
</evidence>
<comment type="cofactor">
    <cofactor evidence="1">
        <name>Mg(2+)</name>
        <dbReference type="ChEBI" id="CHEBI:18420"/>
    </cofactor>
</comment>
<evidence type="ECO:0000256" key="10">
    <source>
        <dbReference type="ARBA" id="ARBA00022840"/>
    </source>
</evidence>
<dbReference type="GO" id="GO:0005524">
    <property type="term" value="F:ATP binding"/>
    <property type="evidence" value="ECO:0007669"/>
    <property type="project" value="UniProtKB-KW"/>
</dbReference>
<dbReference type="Gene3D" id="3.30.300.10">
    <property type="match status" value="3"/>
</dbReference>
<dbReference type="GO" id="GO:0046872">
    <property type="term" value="F:metal ion binding"/>
    <property type="evidence" value="ECO:0007669"/>
    <property type="project" value="UniProtKB-KW"/>
</dbReference>
<evidence type="ECO:0000259" key="17">
    <source>
        <dbReference type="Pfam" id="PF02773"/>
    </source>
</evidence>
<evidence type="ECO:0000256" key="6">
    <source>
        <dbReference type="ARBA" id="ARBA00022563"/>
    </source>
</evidence>
<evidence type="ECO:0000256" key="3">
    <source>
        <dbReference type="ARBA" id="ARBA00005224"/>
    </source>
</evidence>
<keyword evidence="7" id="KW-0808">Transferase</keyword>
<evidence type="ECO:0000259" key="16">
    <source>
        <dbReference type="Pfam" id="PF02772"/>
    </source>
</evidence>
<keyword evidence="8" id="KW-0479">Metal-binding</keyword>
<dbReference type="NCBIfam" id="TIGR01034">
    <property type="entry name" value="metK"/>
    <property type="match status" value="1"/>
</dbReference>
<dbReference type="PIRSF" id="PIRSF000497">
    <property type="entry name" value="MAT"/>
    <property type="match status" value="1"/>
</dbReference>
<dbReference type="HOGENOM" id="CLU_041802_1_1_14"/>
<evidence type="ECO:0000259" key="15">
    <source>
        <dbReference type="Pfam" id="PF00438"/>
    </source>
</evidence>
<dbReference type="AlphaFoldDB" id="A0A097SSG6"/>
<dbReference type="KEGG" id="mgj:MGM1_1550"/>
<dbReference type="GO" id="GO:0004478">
    <property type="term" value="F:methionine adenosyltransferase activity"/>
    <property type="evidence" value="ECO:0007669"/>
    <property type="project" value="UniProtKB-UniRule"/>
</dbReference>
<accession>A0A097SSG6</accession>
<evidence type="ECO:0000256" key="13">
    <source>
        <dbReference type="NCBIfam" id="TIGR01034"/>
    </source>
</evidence>
<keyword evidence="12" id="KW-0630">Potassium</keyword>
<keyword evidence="11" id="KW-0460">Magnesium</keyword>
<evidence type="ECO:0000256" key="2">
    <source>
        <dbReference type="ARBA" id="ARBA00001958"/>
    </source>
</evidence>
<evidence type="ECO:0000256" key="9">
    <source>
        <dbReference type="ARBA" id="ARBA00022741"/>
    </source>
</evidence>
<dbReference type="Proteomes" id="UP000030066">
    <property type="component" value="Chromosome"/>
</dbReference>
<dbReference type="InterPro" id="IPR022631">
    <property type="entry name" value="ADOMET_SYNTHASE_CS"/>
</dbReference>
<name>A0A097SSG6_9BACT</name>
<dbReference type="UniPathway" id="UPA00315">
    <property type="reaction ID" value="UER00080"/>
</dbReference>
<evidence type="ECO:0000256" key="14">
    <source>
        <dbReference type="RuleBase" id="RU004462"/>
    </source>
</evidence>
<dbReference type="Pfam" id="PF00438">
    <property type="entry name" value="S-AdoMet_synt_N"/>
    <property type="match status" value="1"/>
</dbReference>
<dbReference type="InterPro" id="IPR002133">
    <property type="entry name" value="S-AdoMet_synthetase"/>
</dbReference>
<comment type="pathway">
    <text evidence="3">Amino-acid biosynthesis; S-adenosyl-L-methionine biosynthesis; S-adenosyl-L-methionine from L-methionine: step 1/1.</text>
</comment>
<dbReference type="EC" id="2.5.1.6" evidence="5 13"/>
<sequence length="381" mass="42668">MNVKPLSIITSESVGIGHPDKICDQIADNVLTKCLSVDPNSRVACEVFACNRLIVIGGEITTKAYVDVIRCAWEVLLPLGYKENDFDIMNNINHQSSEISAMVNKKNKLGAGDIGVMYGYATNETPEYLPLPYIFATKALFHINNLTFKKKLKGAKFDSKCQVSAYYDEAMKPVGIDNVIISLQHEKNADLKKLSNEIKEKVLLPLAVEYKVNKDFDVYLNQNGTFIVGGPIGDTGLTGRKLMVDTYGTIGRHGGGAFSGKDYTKVDRTGAYLARYIAKNLVAARVADRIEIQLAYNIGSEKPVSMYVDTFNTHKIKKENIYKIINELIDFSLTNIVSMFQLKSFNYSKCSVYGHFNNLTINKPWEELNLVDKIKVLMKKR</sequence>